<dbReference type="PROSITE" id="PS00010">
    <property type="entry name" value="ASX_HYDROXYL"/>
    <property type="match status" value="3"/>
</dbReference>
<dbReference type="InterPro" id="IPR000152">
    <property type="entry name" value="EGF-type_Asp/Asn_hydroxyl_site"/>
</dbReference>
<reference evidence="8" key="1">
    <citation type="submission" date="2023-03" db="EMBL/GenBank/DDBJ databases">
        <title>Electrophorus voltai genome.</title>
        <authorList>
            <person name="Bian C."/>
        </authorList>
    </citation>
    <scope>NUCLEOTIDE SEQUENCE</scope>
    <source>
        <strain evidence="8">CB-2022</strain>
        <tissue evidence="8">Muscle</tissue>
    </source>
</reference>
<dbReference type="InterPro" id="IPR001881">
    <property type="entry name" value="EGF-like_Ca-bd_dom"/>
</dbReference>
<keyword evidence="1 6" id="KW-0245">EGF-like domain</keyword>
<dbReference type="PROSITE" id="PS01186">
    <property type="entry name" value="EGF_2"/>
    <property type="match status" value="3"/>
</dbReference>
<feature type="disulfide bond" evidence="6">
    <location>
        <begin position="244"/>
        <end position="254"/>
    </location>
</feature>
<dbReference type="InterPro" id="IPR049883">
    <property type="entry name" value="NOTCH1_EGF-like"/>
</dbReference>
<dbReference type="CDD" id="cd00054">
    <property type="entry name" value="EGF_CA"/>
    <property type="match status" value="3"/>
</dbReference>
<evidence type="ECO:0000313" key="9">
    <source>
        <dbReference type="Proteomes" id="UP001239994"/>
    </source>
</evidence>
<keyword evidence="4 6" id="KW-1015">Disulfide bond</keyword>
<dbReference type="Pfam" id="PF07684">
    <property type="entry name" value="NODP"/>
    <property type="match status" value="1"/>
</dbReference>
<dbReference type="SUPFAM" id="SSF57196">
    <property type="entry name" value="EGF/Laminin"/>
    <property type="match status" value="3"/>
</dbReference>
<evidence type="ECO:0000256" key="4">
    <source>
        <dbReference type="ARBA" id="ARBA00023157"/>
    </source>
</evidence>
<dbReference type="InterPro" id="IPR018097">
    <property type="entry name" value="EGF_Ca-bd_CS"/>
</dbReference>
<dbReference type="PROSITE" id="PS00022">
    <property type="entry name" value="EGF_1"/>
    <property type="match status" value="4"/>
</dbReference>
<dbReference type="SMART" id="SM00179">
    <property type="entry name" value="EGF_CA"/>
    <property type="match status" value="4"/>
</dbReference>
<sequence>MVYPYYGIEEDHAHMGGGDTRKLGKRELEKEVIGSKVYLEIDNRQCVQNSNDCFSRTDLAASYLAAEYLKADLPYPIFAVSSFTGALCMENIDDCIPKRCHHGVCKDGIATFTCECFPGYMGRICSEQVKECYSDPCQNGGHCVDLVNGYQCNYSLFLSASVPQAHTVCCATLGWITVPLSPAFTEGVSRNKTGQLCTDDVDECRLQPNTCQNGGTCSNTVGGYSCVCVNGWSGLDCSENIDDCALHPCLTGVCQDRVASFFCSCPFGKTGLLCHVDDACISNPCRAGSQCDTNPVNGKFNCNCPSGYKGNTCNDDIDECTIGEGRRHTLNSVLLCHTAAQVRLPSHLPTVPDPSSGLVSALASPAPS</sequence>
<feature type="disulfide bond" evidence="6">
    <location>
        <begin position="265"/>
        <end position="274"/>
    </location>
</feature>
<dbReference type="Gene3D" id="2.10.25.10">
    <property type="entry name" value="Laminin"/>
    <property type="match status" value="5"/>
</dbReference>
<dbReference type="AlphaFoldDB" id="A0AAD8ZKP1"/>
<accession>A0AAD8ZKP1</accession>
<dbReference type="Gene3D" id="3.30.70.3310">
    <property type="match status" value="1"/>
</dbReference>
<feature type="disulfide bond" evidence="6">
    <location>
        <begin position="228"/>
        <end position="237"/>
    </location>
</feature>
<gene>
    <name evidence="8" type="ORF">P4O66_022669</name>
</gene>
<dbReference type="FunFam" id="2.10.25.10:FF:000392">
    <property type="entry name" value="neurogenic locus notch homolog protein 2"/>
    <property type="match status" value="1"/>
</dbReference>
<feature type="domain" description="EGF-like" evidence="7">
    <location>
        <begin position="240"/>
        <end position="275"/>
    </location>
</feature>
<keyword evidence="3" id="KW-0677">Repeat</keyword>
<organism evidence="8 9">
    <name type="scientific">Electrophorus voltai</name>
    <dbReference type="NCBI Taxonomy" id="2609070"/>
    <lineage>
        <taxon>Eukaryota</taxon>
        <taxon>Metazoa</taxon>
        <taxon>Chordata</taxon>
        <taxon>Craniata</taxon>
        <taxon>Vertebrata</taxon>
        <taxon>Euteleostomi</taxon>
        <taxon>Actinopterygii</taxon>
        <taxon>Neopterygii</taxon>
        <taxon>Teleostei</taxon>
        <taxon>Ostariophysi</taxon>
        <taxon>Gymnotiformes</taxon>
        <taxon>Gymnotoidei</taxon>
        <taxon>Gymnotidae</taxon>
        <taxon>Electrophorus</taxon>
    </lineage>
</organism>
<feature type="domain" description="EGF-like" evidence="7">
    <location>
        <begin position="276"/>
        <end position="314"/>
    </location>
</feature>
<keyword evidence="9" id="KW-1185">Reference proteome</keyword>
<feature type="disulfide bond" evidence="6">
    <location>
        <begin position="95"/>
        <end position="105"/>
    </location>
</feature>
<feature type="disulfide bond" evidence="6">
    <location>
        <begin position="116"/>
        <end position="125"/>
    </location>
</feature>
<comment type="caution">
    <text evidence="8">The sequence shown here is derived from an EMBL/GenBank/DDBJ whole genome shotgun (WGS) entry which is preliminary data.</text>
</comment>
<dbReference type="GO" id="GO:0005886">
    <property type="term" value="C:plasma membrane"/>
    <property type="evidence" value="ECO:0007669"/>
    <property type="project" value="TreeGrafter"/>
</dbReference>
<dbReference type="InterPro" id="IPR051355">
    <property type="entry name" value="Notch/Slit_guidance"/>
</dbReference>
<dbReference type="PROSITE" id="PS50026">
    <property type="entry name" value="EGF_3"/>
    <property type="match status" value="4"/>
</dbReference>
<evidence type="ECO:0000259" key="7">
    <source>
        <dbReference type="PROSITE" id="PS50026"/>
    </source>
</evidence>
<dbReference type="PROSITE" id="PS01187">
    <property type="entry name" value="EGF_CA"/>
    <property type="match status" value="1"/>
</dbReference>
<dbReference type="InterPro" id="IPR009030">
    <property type="entry name" value="Growth_fac_rcpt_cys_sf"/>
</dbReference>
<dbReference type="EMBL" id="JAROKS010000009">
    <property type="protein sequence ID" value="KAK1801162.1"/>
    <property type="molecule type" value="Genomic_DNA"/>
</dbReference>
<feature type="domain" description="EGF-like" evidence="7">
    <location>
        <begin position="91"/>
        <end position="126"/>
    </location>
</feature>
<dbReference type="FunFam" id="2.10.25.10:FF:000173">
    <property type="entry name" value="Neurogenic locus notch protein 2"/>
    <property type="match status" value="1"/>
</dbReference>
<comment type="caution">
    <text evidence="6">Lacks conserved residue(s) required for the propagation of feature annotation.</text>
</comment>
<name>A0AAD8ZKP1_9TELE</name>
<proteinExistence type="predicted"/>
<dbReference type="SMART" id="SM01339">
    <property type="entry name" value="NODP"/>
    <property type="match status" value="1"/>
</dbReference>
<dbReference type="FunFam" id="2.10.25.10:FF:000136">
    <property type="entry name" value="Neurogenic locus notch 1"/>
    <property type="match status" value="1"/>
</dbReference>
<feature type="disulfide bond" evidence="6">
    <location>
        <begin position="304"/>
        <end position="313"/>
    </location>
</feature>
<dbReference type="FunFam" id="2.10.25.10:FF:000125">
    <property type="entry name" value="Neurogenic locus notch protein-like"/>
    <property type="match status" value="1"/>
</dbReference>
<dbReference type="InterPro" id="IPR000742">
    <property type="entry name" value="EGF"/>
</dbReference>
<keyword evidence="5" id="KW-0325">Glycoprotein</keyword>
<dbReference type="PRINTS" id="PR00010">
    <property type="entry name" value="EGFBLOOD"/>
</dbReference>
<dbReference type="SMART" id="SM00181">
    <property type="entry name" value="EGF"/>
    <property type="match status" value="4"/>
</dbReference>
<evidence type="ECO:0000256" key="5">
    <source>
        <dbReference type="ARBA" id="ARBA00023180"/>
    </source>
</evidence>
<evidence type="ECO:0000256" key="2">
    <source>
        <dbReference type="ARBA" id="ARBA00022729"/>
    </source>
</evidence>
<dbReference type="Pfam" id="PF07645">
    <property type="entry name" value="EGF_CA"/>
    <property type="match status" value="1"/>
</dbReference>
<dbReference type="InterPro" id="IPR013032">
    <property type="entry name" value="EGF-like_CS"/>
</dbReference>
<dbReference type="GO" id="GO:0007411">
    <property type="term" value="P:axon guidance"/>
    <property type="evidence" value="ECO:0007669"/>
    <property type="project" value="TreeGrafter"/>
</dbReference>
<evidence type="ECO:0000256" key="1">
    <source>
        <dbReference type="ARBA" id="ARBA00022536"/>
    </source>
</evidence>
<dbReference type="GO" id="GO:0009986">
    <property type="term" value="C:cell surface"/>
    <property type="evidence" value="ECO:0007669"/>
    <property type="project" value="TreeGrafter"/>
</dbReference>
<feature type="disulfide bond" evidence="6">
    <location>
        <begin position="285"/>
        <end position="302"/>
    </location>
</feature>
<dbReference type="GO" id="GO:0043235">
    <property type="term" value="C:receptor complex"/>
    <property type="evidence" value="ECO:0007669"/>
    <property type="project" value="TreeGrafter"/>
</dbReference>
<dbReference type="SUPFAM" id="SSF57184">
    <property type="entry name" value="Growth factor receptor domain"/>
    <property type="match status" value="1"/>
</dbReference>
<dbReference type="Pfam" id="PF12661">
    <property type="entry name" value="hEGF"/>
    <property type="match status" value="2"/>
</dbReference>
<dbReference type="GO" id="GO:0005509">
    <property type="term" value="F:calcium ion binding"/>
    <property type="evidence" value="ECO:0007669"/>
    <property type="project" value="InterPro"/>
</dbReference>
<keyword evidence="2" id="KW-0732">Signal</keyword>
<evidence type="ECO:0000256" key="6">
    <source>
        <dbReference type="PROSITE-ProRule" id="PRU00076"/>
    </source>
</evidence>
<dbReference type="Proteomes" id="UP001239994">
    <property type="component" value="Unassembled WGS sequence"/>
</dbReference>
<evidence type="ECO:0000256" key="3">
    <source>
        <dbReference type="ARBA" id="ARBA00022737"/>
    </source>
</evidence>
<dbReference type="PANTHER" id="PTHR45836">
    <property type="entry name" value="SLIT HOMOLOG"/>
    <property type="match status" value="1"/>
</dbReference>
<dbReference type="InterPro" id="IPR011656">
    <property type="entry name" value="Notch_NODP_dom"/>
</dbReference>
<feature type="domain" description="EGF-like" evidence="7">
    <location>
        <begin position="200"/>
        <end position="238"/>
    </location>
</feature>
<dbReference type="PANTHER" id="PTHR45836:SF23">
    <property type="entry name" value="NEUROGENIC LOCUS NOTCH HOMOLOG PROTEIN 1"/>
    <property type="match status" value="1"/>
</dbReference>
<evidence type="ECO:0000313" key="8">
    <source>
        <dbReference type="EMBL" id="KAK1801162.1"/>
    </source>
</evidence>
<protein>
    <recommendedName>
        <fullName evidence="7">EGF-like domain-containing protein</fullName>
    </recommendedName>
</protein>
<dbReference type="GO" id="GO:0007219">
    <property type="term" value="P:Notch signaling pathway"/>
    <property type="evidence" value="ECO:0007669"/>
    <property type="project" value="InterPro"/>
</dbReference>